<proteinExistence type="predicted"/>
<reference evidence="2" key="1">
    <citation type="submission" date="2018-05" db="EMBL/GenBank/DDBJ databases">
        <authorList>
            <person name="Lanie J.A."/>
            <person name="Ng W.-L."/>
            <person name="Kazmierczak K.M."/>
            <person name="Andrzejewski T.M."/>
            <person name="Davidsen T.M."/>
            <person name="Wayne K.J."/>
            <person name="Tettelin H."/>
            <person name="Glass J.I."/>
            <person name="Rusch D."/>
            <person name="Podicherti R."/>
            <person name="Tsui H.-C.T."/>
            <person name="Winkler M.E."/>
        </authorList>
    </citation>
    <scope>NUCLEOTIDE SEQUENCE</scope>
</reference>
<feature type="non-terminal residue" evidence="2">
    <location>
        <position position="1"/>
    </location>
</feature>
<evidence type="ECO:0000256" key="1">
    <source>
        <dbReference type="SAM" id="MobiDB-lite"/>
    </source>
</evidence>
<dbReference type="EMBL" id="UINC01206309">
    <property type="protein sequence ID" value="SVE27877.1"/>
    <property type="molecule type" value="Genomic_DNA"/>
</dbReference>
<gene>
    <name evidence="2" type="ORF">METZ01_LOCUS480731</name>
</gene>
<name>A0A383C638_9ZZZZ</name>
<evidence type="ECO:0000313" key="2">
    <source>
        <dbReference type="EMBL" id="SVE27877.1"/>
    </source>
</evidence>
<accession>A0A383C638</accession>
<sequence length="49" mass="5451">RDLRRAVRPGGRPRRTRQPLRQTRGTGGAPPDGRTHDALVWYDADAASL</sequence>
<feature type="region of interest" description="Disordered" evidence="1">
    <location>
        <begin position="1"/>
        <end position="37"/>
    </location>
</feature>
<dbReference type="AlphaFoldDB" id="A0A383C638"/>
<protein>
    <submittedName>
        <fullName evidence="2">Uncharacterized protein</fullName>
    </submittedName>
</protein>
<organism evidence="2">
    <name type="scientific">marine metagenome</name>
    <dbReference type="NCBI Taxonomy" id="408172"/>
    <lineage>
        <taxon>unclassified sequences</taxon>
        <taxon>metagenomes</taxon>
        <taxon>ecological metagenomes</taxon>
    </lineage>
</organism>
<feature type="non-terminal residue" evidence="2">
    <location>
        <position position="49"/>
    </location>
</feature>